<protein>
    <submittedName>
        <fullName evidence="2">Nuclear transport factor 2 family protein</fullName>
    </submittedName>
</protein>
<sequence>MSMLSMGSMADEPGEQAAFEEAIRARYEIKEQAFAAADAEPILNHFYSADVVSVDHEGTSYFGRSELRPMYEELVQGATVQVESLQSRVSGDLGWDWANFHVTPKAEGQAPFTFKILFLWERIDGQWWCTGDMFVPGEFDSKRFAVAD</sequence>
<organism evidence="2 3">
    <name type="scientific">Kineobactrum salinum</name>
    <dbReference type="NCBI Taxonomy" id="2708301"/>
    <lineage>
        <taxon>Bacteria</taxon>
        <taxon>Pseudomonadati</taxon>
        <taxon>Pseudomonadota</taxon>
        <taxon>Gammaproteobacteria</taxon>
        <taxon>Cellvibrionales</taxon>
        <taxon>Halieaceae</taxon>
        <taxon>Kineobactrum</taxon>
    </lineage>
</organism>
<dbReference type="SUPFAM" id="SSF54427">
    <property type="entry name" value="NTF2-like"/>
    <property type="match status" value="1"/>
</dbReference>
<dbReference type="InterPro" id="IPR027843">
    <property type="entry name" value="DUF4440"/>
</dbReference>
<keyword evidence="3" id="KW-1185">Reference proteome</keyword>
<dbReference type="Pfam" id="PF14534">
    <property type="entry name" value="DUF4440"/>
    <property type="match status" value="1"/>
</dbReference>
<dbReference type="EMBL" id="CP048711">
    <property type="protein sequence ID" value="QIB64578.1"/>
    <property type="molecule type" value="Genomic_DNA"/>
</dbReference>
<evidence type="ECO:0000313" key="2">
    <source>
        <dbReference type="EMBL" id="QIB64578.1"/>
    </source>
</evidence>
<reference evidence="2 3" key="1">
    <citation type="submission" date="2020-02" db="EMBL/GenBank/DDBJ databases">
        <title>Genome sequencing for Kineobactrum sp. M2.</title>
        <authorList>
            <person name="Park S.-J."/>
        </authorList>
    </citation>
    <scope>NUCLEOTIDE SEQUENCE [LARGE SCALE GENOMIC DNA]</scope>
    <source>
        <strain evidence="2 3">M2</strain>
    </source>
</reference>
<dbReference type="KEGG" id="kim:G3T16_03350"/>
<accession>A0A6C0TY64</accession>
<evidence type="ECO:0000313" key="3">
    <source>
        <dbReference type="Proteomes" id="UP000477680"/>
    </source>
</evidence>
<dbReference type="AlphaFoldDB" id="A0A6C0TY64"/>
<feature type="domain" description="DUF4440" evidence="1">
    <location>
        <begin position="23"/>
        <end position="128"/>
    </location>
</feature>
<dbReference type="Gene3D" id="3.10.450.50">
    <property type="match status" value="1"/>
</dbReference>
<dbReference type="Proteomes" id="UP000477680">
    <property type="component" value="Chromosome"/>
</dbReference>
<dbReference type="InterPro" id="IPR032710">
    <property type="entry name" value="NTF2-like_dom_sf"/>
</dbReference>
<gene>
    <name evidence="2" type="ORF">G3T16_03350</name>
</gene>
<name>A0A6C0TY64_9GAMM</name>
<evidence type="ECO:0000259" key="1">
    <source>
        <dbReference type="Pfam" id="PF14534"/>
    </source>
</evidence>
<proteinExistence type="predicted"/>
<dbReference type="RefSeq" id="WP_163493828.1">
    <property type="nucleotide sequence ID" value="NZ_CP048711.1"/>
</dbReference>